<evidence type="ECO:0000313" key="6">
    <source>
        <dbReference type="EMBL" id="MBB5200404.1"/>
    </source>
</evidence>
<proteinExistence type="predicted"/>
<dbReference type="InterPro" id="IPR014755">
    <property type="entry name" value="Cu-Rt/internalin_Ig-like"/>
</dbReference>
<evidence type="ECO:0000256" key="3">
    <source>
        <dbReference type="ARBA" id="ARBA00022729"/>
    </source>
</evidence>
<keyword evidence="2" id="KW-0479">Metal-binding</keyword>
<dbReference type="InterPro" id="IPR014756">
    <property type="entry name" value="Ig_E-set"/>
</dbReference>
<organism evidence="6 7">
    <name type="scientific">Glaciimonas immobilis</name>
    <dbReference type="NCBI Taxonomy" id="728004"/>
    <lineage>
        <taxon>Bacteria</taxon>
        <taxon>Pseudomonadati</taxon>
        <taxon>Pseudomonadota</taxon>
        <taxon>Betaproteobacteria</taxon>
        <taxon>Burkholderiales</taxon>
        <taxon>Oxalobacteraceae</taxon>
        <taxon>Glaciimonas</taxon>
    </lineage>
</organism>
<feature type="domain" description="CopC" evidence="5">
    <location>
        <begin position="38"/>
        <end position="132"/>
    </location>
</feature>
<keyword evidence="4" id="KW-0186">Copper</keyword>
<evidence type="ECO:0000259" key="5">
    <source>
        <dbReference type="Pfam" id="PF04234"/>
    </source>
</evidence>
<accession>A0A840RUP9</accession>
<evidence type="ECO:0000256" key="2">
    <source>
        <dbReference type="ARBA" id="ARBA00022723"/>
    </source>
</evidence>
<dbReference type="AlphaFoldDB" id="A0A840RUP9"/>
<dbReference type="GO" id="GO:0046688">
    <property type="term" value="P:response to copper ion"/>
    <property type="evidence" value="ECO:0007669"/>
    <property type="project" value="InterPro"/>
</dbReference>
<dbReference type="GO" id="GO:0005886">
    <property type="term" value="C:plasma membrane"/>
    <property type="evidence" value="ECO:0007669"/>
    <property type="project" value="TreeGrafter"/>
</dbReference>
<name>A0A840RUP9_9BURK</name>
<comment type="caution">
    <text evidence="6">The sequence shown here is derived from an EMBL/GenBank/DDBJ whole genome shotgun (WGS) entry which is preliminary data.</text>
</comment>
<dbReference type="InterPro" id="IPR032694">
    <property type="entry name" value="CopC/D"/>
</dbReference>
<evidence type="ECO:0000256" key="4">
    <source>
        <dbReference type="ARBA" id="ARBA00023008"/>
    </source>
</evidence>
<dbReference type="GO" id="GO:0005507">
    <property type="term" value="F:copper ion binding"/>
    <property type="evidence" value="ECO:0007669"/>
    <property type="project" value="InterPro"/>
</dbReference>
<dbReference type="GO" id="GO:0042597">
    <property type="term" value="C:periplasmic space"/>
    <property type="evidence" value="ECO:0007669"/>
    <property type="project" value="InterPro"/>
</dbReference>
<keyword evidence="3" id="KW-0732">Signal</keyword>
<protein>
    <recommendedName>
        <fullName evidence="5">CopC domain-containing protein</fullName>
    </recommendedName>
</protein>
<comment type="subcellular location">
    <subcellularLocation>
        <location evidence="1">Cell envelope</location>
    </subcellularLocation>
</comment>
<gene>
    <name evidence="6" type="ORF">HNR39_002239</name>
</gene>
<dbReference type="PANTHER" id="PTHR34820">
    <property type="entry name" value="INNER MEMBRANE PROTEIN YEBZ"/>
    <property type="match status" value="1"/>
</dbReference>
<dbReference type="EMBL" id="JACHHQ010000004">
    <property type="protein sequence ID" value="MBB5200404.1"/>
    <property type="molecule type" value="Genomic_DNA"/>
</dbReference>
<dbReference type="Proteomes" id="UP000571084">
    <property type="component" value="Unassembled WGS sequence"/>
</dbReference>
<reference evidence="6 7" key="1">
    <citation type="submission" date="2020-08" db="EMBL/GenBank/DDBJ databases">
        <title>Genomic Encyclopedia of Type Strains, Phase IV (KMG-IV): sequencing the most valuable type-strain genomes for metagenomic binning, comparative biology and taxonomic classification.</title>
        <authorList>
            <person name="Goeker M."/>
        </authorList>
    </citation>
    <scope>NUCLEOTIDE SEQUENCE [LARGE SCALE GENOMIC DNA]</scope>
    <source>
        <strain evidence="6 7">DSM 23240</strain>
    </source>
</reference>
<evidence type="ECO:0000313" key="7">
    <source>
        <dbReference type="Proteomes" id="UP000571084"/>
    </source>
</evidence>
<dbReference type="InterPro" id="IPR007348">
    <property type="entry name" value="CopC_dom"/>
</dbReference>
<sequence length="133" mass="14048">MLKLSSSRVLLPALSHPLSHLLALSVLCVASIGQAYAHAHPESQSPLAGAAISAPQEVRITYDDALEPTFSSLIVSDAHGKQVNSAKAVIDATTHKTMRVPLPVLPTGIYLVKWVAVAADGHRTQGGYTFTVK</sequence>
<evidence type="ECO:0000256" key="1">
    <source>
        <dbReference type="ARBA" id="ARBA00004196"/>
    </source>
</evidence>
<dbReference type="Gene3D" id="2.60.40.1220">
    <property type="match status" value="1"/>
</dbReference>
<dbReference type="RefSeq" id="WP_168051755.1">
    <property type="nucleotide sequence ID" value="NZ_JAAOZT010000001.1"/>
</dbReference>
<dbReference type="GO" id="GO:0030313">
    <property type="term" value="C:cell envelope"/>
    <property type="evidence" value="ECO:0007669"/>
    <property type="project" value="UniProtKB-SubCell"/>
</dbReference>
<dbReference type="GO" id="GO:0006825">
    <property type="term" value="P:copper ion transport"/>
    <property type="evidence" value="ECO:0007669"/>
    <property type="project" value="InterPro"/>
</dbReference>
<keyword evidence="7" id="KW-1185">Reference proteome</keyword>
<dbReference type="Pfam" id="PF04234">
    <property type="entry name" value="CopC"/>
    <property type="match status" value="1"/>
</dbReference>
<dbReference type="PANTHER" id="PTHR34820:SF4">
    <property type="entry name" value="INNER MEMBRANE PROTEIN YEBZ"/>
    <property type="match status" value="1"/>
</dbReference>
<dbReference type="SUPFAM" id="SSF81296">
    <property type="entry name" value="E set domains"/>
    <property type="match status" value="1"/>
</dbReference>